<dbReference type="AlphaFoldDB" id="A0A8E2ALR3"/>
<gene>
    <name evidence="13" type="ORF">OBBRIDRAFT_890134</name>
</gene>
<dbReference type="GO" id="GO:0005737">
    <property type="term" value="C:cytoplasm"/>
    <property type="evidence" value="ECO:0007669"/>
    <property type="project" value="TreeGrafter"/>
</dbReference>
<organism evidence="13 14">
    <name type="scientific">Obba rivulosa</name>
    <dbReference type="NCBI Taxonomy" id="1052685"/>
    <lineage>
        <taxon>Eukaryota</taxon>
        <taxon>Fungi</taxon>
        <taxon>Dikarya</taxon>
        <taxon>Basidiomycota</taxon>
        <taxon>Agaricomycotina</taxon>
        <taxon>Agaricomycetes</taxon>
        <taxon>Polyporales</taxon>
        <taxon>Gelatoporiaceae</taxon>
        <taxon>Obba</taxon>
    </lineage>
</organism>
<dbReference type="InterPro" id="IPR000719">
    <property type="entry name" value="Prot_kinase_dom"/>
</dbReference>
<evidence type="ECO:0000256" key="4">
    <source>
        <dbReference type="ARBA" id="ARBA00022679"/>
    </source>
</evidence>
<comment type="catalytic activity">
    <reaction evidence="9">
        <text>L-threonyl-[protein] + ATP = O-phospho-L-threonyl-[protein] + ADP + H(+)</text>
        <dbReference type="Rhea" id="RHEA:46608"/>
        <dbReference type="Rhea" id="RHEA-COMP:11060"/>
        <dbReference type="Rhea" id="RHEA-COMP:11605"/>
        <dbReference type="ChEBI" id="CHEBI:15378"/>
        <dbReference type="ChEBI" id="CHEBI:30013"/>
        <dbReference type="ChEBI" id="CHEBI:30616"/>
        <dbReference type="ChEBI" id="CHEBI:61977"/>
        <dbReference type="ChEBI" id="CHEBI:456216"/>
        <dbReference type="EC" id="2.7.11.1"/>
    </reaction>
</comment>
<feature type="domain" description="Protein kinase" evidence="12">
    <location>
        <begin position="58"/>
        <end position="355"/>
    </location>
</feature>
<proteinExistence type="inferred from homology"/>
<dbReference type="SMART" id="SM00220">
    <property type="entry name" value="S_TKc"/>
    <property type="match status" value="1"/>
</dbReference>
<evidence type="ECO:0000256" key="10">
    <source>
        <dbReference type="ARBA" id="ARBA00048679"/>
    </source>
</evidence>
<dbReference type="FunFam" id="1.10.510.10:FF:000024">
    <property type="entry name" value="Probable serine/threonine-protein kinase cot-1"/>
    <property type="match status" value="1"/>
</dbReference>
<keyword evidence="5" id="KW-0547">Nucleotide-binding</keyword>
<keyword evidence="14" id="KW-1185">Reference proteome</keyword>
<dbReference type="EMBL" id="KV722505">
    <property type="protein sequence ID" value="OCH86956.1"/>
    <property type="molecule type" value="Genomic_DNA"/>
</dbReference>
<dbReference type="SUPFAM" id="SSF56112">
    <property type="entry name" value="Protein kinase-like (PK-like)"/>
    <property type="match status" value="1"/>
</dbReference>
<dbReference type="GO" id="GO:0005524">
    <property type="term" value="F:ATP binding"/>
    <property type="evidence" value="ECO:0007669"/>
    <property type="project" value="UniProtKB-KW"/>
</dbReference>
<evidence type="ECO:0000256" key="6">
    <source>
        <dbReference type="ARBA" id="ARBA00022777"/>
    </source>
</evidence>
<sequence length="743" mass="82219">MSKSWRKRKARLGTLLESKGDEDEDGLALDRILHGQSVIGKTSKTSQIDSLRFSDDDLHVVGTLEYGQFGVIDLVTCKFDGKSYVRKSTNKHFALRTRDQCSPQTERDILLLARRTNSQWVPHLLCAFQTLSHLSIIMDYAEGGTLWDVLESSPYDGKILETDLSWWAPQIISAIHWCHSQGFVHRDVKPHNFVLTSNAHVLLIDFGSAAPLLPAEADGSQKVPKYHCLVPCGTCDYISPEILRAHEEALVALEMSEEGETTRSDQTRTSGYGRETDWWSMGAMLYEMAYGVAPFFAKDIKQTYLKITEHYKYLRFDNSITVSTNLKDLLRRLLTSSDLRLGRLSVDELQEHPFFEGTSWATLHEKRKPPDLHLPQFTYTVPIVPYDAVERQQPDESSVSRGFAFSALFESSPISHPSISIHHTTPSQARSILRDQPSASFIGFSWGPPADAFPDAPPKFEPSQKDDLATPRPLQRLSEPSMPLDTFTSTHQETPRVQRYPFATPMRPNAMTPHATLSRTGTVRRTAPRRAVSDREAMKQLVDCVGMSARKRVLESGRKPRILTSVSSSSALKSLRFDTSVMVVGGSGMSYKLDSALGSESTHTTSLSSGSVSSLPVPMGALDDSSTDDDSSVPPSPSPSPRPGSAMSMMSKRSQASTISSTYSIRSRSGSLTDTLGRRRLSTGSLTSFSGVSAATKPAEPVRDIPCLTDETLDSFGRRHALLMRSVVDIEGRLNRVLDLLGS</sequence>
<dbReference type="PANTHER" id="PTHR22988">
    <property type="entry name" value="MYOTONIC DYSTROPHY S/T KINASE-RELATED"/>
    <property type="match status" value="1"/>
</dbReference>
<dbReference type="GO" id="GO:0031032">
    <property type="term" value="P:actomyosin structure organization"/>
    <property type="evidence" value="ECO:0007669"/>
    <property type="project" value="TreeGrafter"/>
</dbReference>
<evidence type="ECO:0000256" key="5">
    <source>
        <dbReference type="ARBA" id="ARBA00022741"/>
    </source>
</evidence>
<evidence type="ECO:0000256" key="3">
    <source>
        <dbReference type="ARBA" id="ARBA00022553"/>
    </source>
</evidence>
<evidence type="ECO:0000256" key="2">
    <source>
        <dbReference type="ARBA" id="ARBA00022527"/>
    </source>
</evidence>
<keyword evidence="6 13" id="KW-0418">Kinase</keyword>
<evidence type="ECO:0000259" key="12">
    <source>
        <dbReference type="PROSITE" id="PS50011"/>
    </source>
</evidence>
<dbReference type="PROSITE" id="PS00108">
    <property type="entry name" value="PROTEIN_KINASE_ST"/>
    <property type="match status" value="1"/>
</dbReference>
<feature type="compositionally biased region" description="Low complexity" evidence="11">
    <location>
        <begin position="643"/>
        <end position="671"/>
    </location>
</feature>
<dbReference type="OrthoDB" id="3359639at2759"/>
<feature type="region of interest" description="Disordered" evidence="11">
    <location>
        <begin position="600"/>
        <end position="679"/>
    </location>
</feature>
<dbReference type="Pfam" id="PF00069">
    <property type="entry name" value="Pkinase"/>
    <property type="match status" value="1"/>
</dbReference>
<comment type="catalytic activity">
    <reaction evidence="10">
        <text>L-seryl-[protein] + ATP = O-phospho-L-seryl-[protein] + ADP + H(+)</text>
        <dbReference type="Rhea" id="RHEA:17989"/>
        <dbReference type="Rhea" id="RHEA-COMP:9863"/>
        <dbReference type="Rhea" id="RHEA-COMP:11604"/>
        <dbReference type="ChEBI" id="CHEBI:15378"/>
        <dbReference type="ChEBI" id="CHEBI:29999"/>
        <dbReference type="ChEBI" id="CHEBI:30616"/>
        <dbReference type="ChEBI" id="CHEBI:83421"/>
        <dbReference type="ChEBI" id="CHEBI:456216"/>
        <dbReference type="EC" id="2.7.11.1"/>
    </reaction>
</comment>
<name>A0A8E2ALR3_9APHY</name>
<evidence type="ECO:0000313" key="13">
    <source>
        <dbReference type="EMBL" id="OCH86956.1"/>
    </source>
</evidence>
<dbReference type="Proteomes" id="UP000250043">
    <property type="component" value="Unassembled WGS sequence"/>
</dbReference>
<keyword evidence="4" id="KW-0808">Transferase</keyword>
<reference evidence="13 14" key="1">
    <citation type="submission" date="2016-07" db="EMBL/GenBank/DDBJ databases">
        <title>Draft genome of the white-rot fungus Obba rivulosa 3A-2.</title>
        <authorList>
            <consortium name="DOE Joint Genome Institute"/>
            <person name="Miettinen O."/>
            <person name="Riley R."/>
            <person name="Acob R."/>
            <person name="Barry K."/>
            <person name="Cullen D."/>
            <person name="De Vries R."/>
            <person name="Hainaut M."/>
            <person name="Hatakka A."/>
            <person name="Henrissat B."/>
            <person name="Hilden K."/>
            <person name="Kuo R."/>
            <person name="Labutti K."/>
            <person name="Lipzen A."/>
            <person name="Makela M.R."/>
            <person name="Sandor L."/>
            <person name="Spatafora J.W."/>
            <person name="Grigoriev I.V."/>
            <person name="Hibbett D.S."/>
        </authorList>
    </citation>
    <scope>NUCLEOTIDE SEQUENCE [LARGE SCALE GENOMIC DNA]</scope>
    <source>
        <strain evidence="13 14">3A-2</strain>
    </source>
</reference>
<protein>
    <recommendedName>
        <fullName evidence="1">non-specific serine/threonine protein kinase</fullName>
        <ecNumber evidence="1">2.7.11.1</ecNumber>
    </recommendedName>
</protein>
<keyword evidence="3" id="KW-0597">Phosphoprotein</keyword>
<evidence type="ECO:0000256" key="9">
    <source>
        <dbReference type="ARBA" id="ARBA00047899"/>
    </source>
</evidence>
<dbReference type="PROSITE" id="PS50011">
    <property type="entry name" value="PROTEIN_KINASE_DOM"/>
    <property type="match status" value="1"/>
</dbReference>
<evidence type="ECO:0000256" key="8">
    <source>
        <dbReference type="ARBA" id="ARBA00038271"/>
    </source>
</evidence>
<evidence type="ECO:0000256" key="1">
    <source>
        <dbReference type="ARBA" id="ARBA00012513"/>
    </source>
</evidence>
<dbReference type="PANTHER" id="PTHR22988:SF71">
    <property type="entry name" value="CITRON RHO-INTERACTING KINASE"/>
    <property type="match status" value="1"/>
</dbReference>
<dbReference type="InterPro" id="IPR011009">
    <property type="entry name" value="Kinase-like_dom_sf"/>
</dbReference>
<comment type="similarity">
    <text evidence="8">Belongs to the protein kinase superfamily. STE Ser/Thr protein kinase family. COT1 subfamily.</text>
</comment>
<dbReference type="Gene3D" id="3.30.200.20">
    <property type="entry name" value="Phosphorylase Kinase, domain 1"/>
    <property type="match status" value="1"/>
</dbReference>
<keyword evidence="7" id="KW-0067">ATP-binding</keyword>
<feature type="region of interest" description="Disordered" evidence="11">
    <location>
        <begin position="452"/>
        <end position="488"/>
    </location>
</feature>
<evidence type="ECO:0000256" key="7">
    <source>
        <dbReference type="ARBA" id="ARBA00022840"/>
    </source>
</evidence>
<evidence type="ECO:0000313" key="14">
    <source>
        <dbReference type="Proteomes" id="UP000250043"/>
    </source>
</evidence>
<dbReference type="InterPro" id="IPR050839">
    <property type="entry name" value="Rho-assoc_Ser/Thr_Kinase"/>
</dbReference>
<dbReference type="Gene3D" id="1.10.510.10">
    <property type="entry name" value="Transferase(Phosphotransferase) domain 1"/>
    <property type="match status" value="1"/>
</dbReference>
<dbReference type="GO" id="GO:0005856">
    <property type="term" value="C:cytoskeleton"/>
    <property type="evidence" value="ECO:0007669"/>
    <property type="project" value="TreeGrafter"/>
</dbReference>
<dbReference type="GO" id="GO:0004674">
    <property type="term" value="F:protein serine/threonine kinase activity"/>
    <property type="evidence" value="ECO:0007669"/>
    <property type="project" value="UniProtKB-KW"/>
</dbReference>
<dbReference type="InterPro" id="IPR008271">
    <property type="entry name" value="Ser/Thr_kinase_AS"/>
</dbReference>
<accession>A0A8E2ALR3</accession>
<keyword evidence="2" id="KW-0723">Serine/threonine-protein kinase</keyword>
<evidence type="ECO:0000256" key="11">
    <source>
        <dbReference type="SAM" id="MobiDB-lite"/>
    </source>
</evidence>
<dbReference type="EC" id="2.7.11.1" evidence="1"/>
<feature type="compositionally biased region" description="Low complexity" evidence="11">
    <location>
        <begin position="600"/>
        <end position="615"/>
    </location>
</feature>